<reference evidence="2 3" key="1">
    <citation type="journal article" date="2016" name="Nat. Commun.">
        <title>Thousands of microbial genomes shed light on interconnected biogeochemical processes in an aquifer system.</title>
        <authorList>
            <person name="Anantharaman K."/>
            <person name="Brown C.T."/>
            <person name="Hug L.A."/>
            <person name="Sharon I."/>
            <person name="Castelle C.J."/>
            <person name="Probst A.J."/>
            <person name="Thomas B.C."/>
            <person name="Singh A."/>
            <person name="Wilkins M.J."/>
            <person name="Karaoz U."/>
            <person name="Brodie E.L."/>
            <person name="Williams K.H."/>
            <person name="Hubbard S.S."/>
            <person name="Banfield J.F."/>
        </authorList>
    </citation>
    <scope>NUCLEOTIDE SEQUENCE [LARGE SCALE GENOMIC DNA]</scope>
</reference>
<gene>
    <name evidence="2" type="ORF">A2519_11065</name>
</gene>
<accession>A0A1F7FJ72</accession>
<keyword evidence="1" id="KW-0812">Transmembrane</keyword>
<dbReference type="AlphaFoldDB" id="A0A1F7FJ72"/>
<dbReference type="Proteomes" id="UP000179243">
    <property type="component" value="Unassembled WGS sequence"/>
</dbReference>
<dbReference type="EMBL" id="MFYX01000024">
    <property type="protein sequence ID" value="OGK06683.1"/>
    <property type="molecule type" value="Genomic_DNA"/>
</dbReference>
<name>A0A1F7FJ72_UNCRA</name>
<evidence type="ECO:0000313" key="2">
    <source>
        <dbReference type="EMBL" id="OGK06683.1"/>
    </source>
</evidence>
<organism evidence="2 3">
    <name type="scientific">Candidatus Raymondbacteria bacterium RIFOXYD12_FULL_49_13</name>
    <dbReference type="NCBI Taxonomy" id="1817890"/>
    <lineage>
        <taxon>Bacteria</taxon>
        <taxon>Raymondiibacteriota</taxon>
    </lineage>
</organism>
<protein>
    <submittedName>
        <fullName evidence="2">Uncharacterized protein</fullName>
    </submittedName>
</protein>
<keyword evidence="1" id="KW-0472">Membrane</keyword>
<keyword evidence="1" id="KW-1133">Transmembrane helix</keyword>
<evidence type="ECO:0000256" key="1">
    <source>
        <dbReference type="SAM" id="Phobius"/>
    </source>
</evidence>
<proteinExistence type="predicted"/>
<evidence type="ECO:0000313" key="3">
    <source>
        <dbReference type="Proteomes" id="UP000179243"/>
    </source>
</evidence>
<feature type="transmembrane region" description="Helical" evidence="1">
    <location>
        <begin position="5"/>
        <end position="25"/>
    </location>
</feature>
<sequence>MIKRVLLVCISGITIAIWVYNVVLIKRSAVEPITDKAQEMFIASENTPDTGFTRILAAAGYTYVGNARDPFSGLVPGDAPRSAERTARPAPQTQPFVLDGIMWESNNSLAILRDTVKNETINAKKGDVAGNFRIIKITTNSVTIECQGRTYILQ</sequence>
<comment type="caution">
    <text evidence="2">The sequence shown here is derived from an EMBL/GenBank/DDBJ whole genome shotgun (WGS) entry which is preliminary data.</text>
</comment>